<dbReference type="AlphaFoldDB" id="A0A164HWD2"/>
<accession>A0A164HWD2</accession>
<comment type="caution">
    <text evidence="1">The sequence shown here is derived from an EMBL/GenBank/DDBJ whole genome shotgun (WGS) entry which is preliminary data.</text>
</comment>
<dbReference type="Proteomes" id="UP000076512">
    <property type="component" value="Unassembled WGS sequence"/>
</dbReference>
<gene>
    <name evidence="1" type="ORF">AWN90_13895</name>
</gene>
<dbReference type="SUPFAM" id="SSF48452">
    <property type="entry name" value="TPR-like"/>
    <property type="match status" value="1"/>
</dbReference>
<protein>
    <submittedName>
        <fullName evidence="1">Uncharacterized protein</fullName>
    </submittedName>
</protein>
<dbReference type="STRING" id="455432.AWN90_13895"/>
<sequence>MARQLSLRDLAGALFCDHTWVLAIEAGRRWPNNRGWVEDADLLLCAGGELVASWDADQAERARAEDTMRMLKEARQGSEELILAPDGVALDDIGQRIVDISTKARLESYDETLKRALGIRAELTRRLRVGAHSPNEIRDLYVALGRVCGVLSYLTLDLGQHDHAKVHAEAAFQLGDRAGHDQLRAWARGTQALAFRFTKDFELARGAAEDGLNYVGRSTGTTEPRLLCGLAASVANLGDSTLALELLEQADRVRDHCRPDEIPGLFTFTPAKQIYYHGFSLMWADDSKTLTKSITASEDALRAWKVQRSPGDEMLTTIYLAMANARVGDLDASLAAVSPVLEQPIEAHFSWVRKRLNQLDGLLAKHFPDSKDAQEERETLRAYVHAA</sequence>
<proteinExistence type="predicted"/>
<dbReference type="Gene3D" id="1.25.40.10">
    <property type="entry name" value="Tetratricopeptide repeat domain"/>
    <property type="match status" value="1"/>
</dbReference>
<evidence type="ECO:0000313" key="1">
    <source>
        <dbReference type="EMBL" id="KZM68874.1"/>
    </source>
</evidence>
<dbReference type="EMBL" id="LWGR01000021">
    <property type="protein sequence ID" value="KZM68874.1"/>
    <property type="molecule type" value="Genomic_DNA"/>
</dbReference>
<evidence type="ECO:0000313" key="2">
    <source>
        <dbReference type="Proteomes" id="UP000076512"/>
    </source>
</evidence>
<organism evidence="1 2">
    <name type="scientific">Nocardia terpenica</name>
    <dbReference type="NCBI Taxonomy" id="455432"/>
    <lineage>
        <taxon>Bacteria</taxon>
        <taxon>Bacillati</taxon>
        <taxon>Actinomycetota</taxon>
        <taxon>Actinomycetes</taxon>
        <taxon>Mycobacteriales</taxon>
        <taxon>Nocardiaceae</taxon>
        <taxon>Nocardia</taxon>
    </lineage>
</organism>
<reference evidence="1 2" key="1">
    <citation type="submission" date="2016-04" db="EMBL/GenBank/DDBJ databases">
        <authorList>
            <person name="Evans L.H."/>
            <person name="Alamgir A."/>
            <person name="Owens N."/>
            <person name="Weber N.D."/>
            <person name="Virtaneva K."/>
            <person name="Barbian K."/>
            <person name="Babar A."/>
            <person name="Rosenke K."/>
        </authorList>
    </citation>
    <scope>NUCLEOTIDE SEQUENCE [LARGE SCALE GENOMIC DNA]</scope>
    <source>
        <strain evidence="1 2">IFM 0406</strain>
    </source>
</reference>
<keyword evidence="2" id="KW-1185">Reference proteome</keyword>
<dbReference type="InterPro" id="IPR011990">
    <property type="entry name" value="TPR-like_helical_dom_sf"/>
</dbReference>
<name>A0A164HWD2_9NOCA</name>